<proteinExistence type="predicted"/>
<evidence type="ECO:0000313" key="1">
    <source>
        <dbReference type="EMBL" id="KAA1250037.1"/>
    </source>
</evidence>
<sequence>MVRLYEVYATTSYGCTAEQFAAVFFRGDDVRVVLFYGESDEIAGFSYTAFEPMHHEGRTLTLINAGVFFRPGYHGGTDTGLFGLKQALRFKLCHPLSTLVYVTRCSSPAVYRLLASTMSRIYPSPRCPTPPDIEALARAASTLRNYVSVGQNPWIVRTIAIPRYASRLRTIEEDPLARYFSYLAPRYAAGECLLVWLPLDAANIAGGLLRLLRRRFAV</sequence>
<dbReference type="RefSeq" id="WP_149654161.1">
    <property type="nucleotide sequence ID" value="NZ_VTZN01000061.1"/>
</dbReference>
<organism evidence="1 2">
    <name type="scientific">Mycobacterium simiae</name>
    <name type="common">Mycobacterium habana</name>
    <dbReference type="NCBI Taxonomy" id="1784"/>
    <lineage>
        <taxon>Bacteria</taxon>
        <taxon>Bacillati</taxon>
        <taxon>Actinomycetota</taxon>
        <taxon>Actinomycetes</taxon>
        <taxon>Mycobacteriales</taxon>
        <taxon>Mycobacteriaceae</taxon>
        <taxon>Mycobacterium</taxon>
        <taxon>Mycobacterium simiae complex</taxon>
    </lineage>
</organism>
<comment type="caution">
    <text evidence="1">The sequence shown here is derived from an EMBL/GenBank/DDBJ whole genome shotgun (WGS) entry which is preliminary data.</text>
</comment>
<dbReference type="Proteomes" id="UP000324701">
    <property type="component" value="Unassembled WGS sequence"/>
</dbReference>
<dbReference type="AlphaFoldDB" id="A0A5B1BN36"/>
<dbReference type="OrthoDB" id="4717873at2"/>
<keyword evidence="2" id="KW-1185">Reference proteome</keyword>
<protein>
    <submittedName>
        <fullName evidence="1">Uncharacterized protein</fullName>
    </submittedName>
</protein>
<dbReference type="EMBL" id="VTZN01000061">
    <property type="protein sequence ID" value="KAA1250037.1"/>
    <property type="molecule type" value="Genomic_DNA"/>
</dbReference>
<evidence type="ECO:0000313" key="2">
    <source>
        <dbReference type="Proteomes" id="UP000324701"/>
    </source>
</evidence>
<accession>A0A5B1BN36</accession>
<reference evidence="1 2" key="1">
    <citation type="submission" date="2019-09" db="EMBL/GenBank/DDBJ databases">
        <title>Report of infection by Mycobacterium simiae a patient suffering from pulmonary tuberculosis.</title>
        <authorList>
            <person name="Mohanty P.S."/>
            <person name="Bansal A.K."/>
            <person name="Singh H."/>
            <person name="Sharma S."/>
            <person name="Patil S.A."/>
            <person name="Upadhaya P."/>
            <person name="Singh P.K."/>
            <person name="Kumar D."/>
            <person name="Kumar S."/>
            <person name="Singh R.K."/>
            <person name="Chaudhary B."/>
        </authorList>
    </citation>
    <scope>NUCLEOTIDE SEQUENCE [LARGE SCALE GENOMIC DNA]</scope>
    <source>
        <strain evidence="1 2">JAL-560-SIM</strain>
    </source>
</reference>
<name>A0A5B1BN36_MYCSI</name>
<gene>
    <name evidence="1" type="ORF">F0Q45_11965</name>
</gene>